<evidence type="ECO:0000313" key="1">
    <source>
        <dbReference type="EMBL" id="RJG49450.1"/>
    </source>
</evidence>
<reference evidence="1 2" key="2">
    <citation type="submission" date="2019-01" db="EMBL/GenBank/DDBJ databases">
        <title>Motilimonas pumilus sp. nov., isolated from the gut of sea cucumber (Apostichopus japonicus).</title>
        <authorList>
            <person name="Wang F.-Q."/>
            <person name="Ren L.-H."/>
            <person name="Lin Y.-W."/>
            <person name="Sun G.-H."/>
            <person name="Du Z.-J."/>
            <person name="Zhao J.-X."/>
            <person name="Liu X.-J."/>
            <person name="Liu L.-J."/>
        </authorList>
    </citation>
    <scope>NUCLEOTIDE SEQUENCE [LARGE SCALE GENOMIC DNA]</scope>
    <source>
        <strain evidence="1 2">PLHSC7-2</strain>
    </source>
</reference>
<accession>A0A418YH86</accession>
<reference evidence="1 2" key="1">
    <citation type="submission" date="2018-09" db="EMBL/GenBank/DDBJ databases">
        <authorList>
            <person name="Wang F."/>
        </authorList>
    </citation>
    <scope>NUCLEOTIDE SEQUENCE [LARGE SCALE GENOMIC DNA]</scope>
    <source>
        <strain evidence="1 2">PLHSC7-2</strain>
    </source>
</reference>
<keyword evidence="2" id="KW-1185">Reference proteome</keyword>
<evidence type="ECO:0000313" key="2">
    <source>
        <dbReference type="Proteomes" id="UP000283255"/>
    </source>
</evidence>
<dbReference type="AlphaFoldDB" id="A0A418YH86"/>
<dbReference type="RefSeq" id="WP_119909785.1">
    <property type="nucleotide sequence ID" value="NZ_QZCH01000004.1"/>
</dbReference>
<dbReference type="InterPro" id="IPR007553">
    <property type="entry name" value="2-thiour_desulf"/>
</dbReference>
<dbReference type="Proteomes" id="UP000283255">
    <property type="component" value="Unassembled WGS sequence"/>
</dbReference>
<dbReference type="Pfam" id="PF04463">
    <property type="entry name" value="2-thiour_desulf"/>
    <property type="match status" value="1"/>
</dbReference>
<dbReference type="EMBL" id="QZCH01000004">
    <property type="protein sequence ID" value="RJG49450.1"/>
    <property type="molecule type" value="Genomic_DNA"/>
</dbReference>
<gene>
    <name evidence="1" type="ORF">D1Z90_05695</name>
</gene>
<dbReference type="PANTHER" id="PTHR30087">
    <property type="entry name" value="INNER MEMBRANE PROTEIN"/>
    <property type="match status" value="1"/>
</dbReference>
<comment type="caution">
    <text evidence="1">The sequence shown here is derived from an EMBL/GenBank/DDBJ whole genome shotgun (WGS) entry which is preliminary data.</text>
</comment>
<dbReference type="PANTHER" id="PTHR30087:SF1">
    <property type="entry name" value="HYPOTHETICAL CYTOSOLIC PROTEIN"/>
    <property type="match status" value="1"/>
</dbReference>
<proteinExistence type="predicted"/>
<organism evidence="1 2">
    <name type="scientific">Motilimonas pumila</name>
    <dbReference type="NCBI Taxonomy" id="2303987"/>
    <lineage>
        <taxon>Bacteria</taxon>
        <taxon>Pseudomonadati</taxon>
        <taxon>Pseudomonadota</taxon>
        <taxon>Gammaproteobacteria</taxon>
        <taxon>Alteromonadales</taxon>
        <taxon>Alteromonadales genera incertae sedis</taxon>
        <taxon>Motilimonas</taxon>
    </lineage>
</organism>
<dbReference type="OrthoDB" id="495783at2"/>
<name>A0A418YH86_9GAMM</name>
<sequence length="154" mass="16748">MEKVLVSACLLGAPVRYDGTSKAVQHPLLSRWQQEGRLIALCPEQAGGLSTPRAPAERQGERVITVQGQDVTAAFLRGAQHALSTCLRHNISFAILKENSPSCGVTQAYDGSFQGQLVTGEGVTTALLRQHGIAVFSEQQLERLEQRLKKILSR</sequence>
<protein>
    <submittedName>
        <fullName evidence="1">DUF523 domain-containing protein</fullName>
    </submittedName>
</protein>